<gene>
    <name evidence="2" type="ORF">CPELLU_LOCUS16089</name>
</gene>
<keyword evidence="1" id="KW-1133">Transmembrane helix</keyword>
<protein>
    <submittedName>
        <fullName evidence="2">22309_t:CDS:1</fullName>
    </submittedName>
</protein>
<comment type="caution">
    <text evidence="2">The sequence shown here is derived from an EMBL/GenBank/DDBJ whole genome shotgun (WGS) entry which is preliminary data.</text>
</comment>
<dbReference type="EMBL" id="CAJVQA010022740">
    <property type="protein sequence ID" value="CAG8775258.1"/>
    <property type="molecule type" value="Genomic_DNA"/>
</dbReference>
<reference evidence="2" key="1">
    <citation type="submission" date="2021-06" db="EMBL/GenBank/DDBJ databases">
        <authorList>
            <person name="Kallberg Y."/>
            <person name="Tangrot J."/>
            <person name="Rosling A."/>
        </authorList>
    </citation>
    <scope>NUCLEOTIDE SEQUENCE</scope>
    <source>
        <strain evidence="2">FL966</strain>
    </source>
</reference>
<keyword evidence="1" id="KW-0812">Transmembrane</keyword>
<organism evidence="2 3">
    <name type="scientific">Cetraspora pellucida</name>
    <dbReference type="NCBI Taxonomy" id="1433469"/>
    <lineage>
        <taxon>Eukaryota</taxon>
        <taxon>Fungi</taxon>
        <taxon>Fungi incertae sedis</taxon>
        <taxon>Mucoromycota</taxon>
        <taxon>Glomeromycotina</taxon>
        <taxon>Glomeromycetes</taxon>
        <taxon>Diversisporales</taxon>
        <taxon>Gigasporaceae</taxon>
        <taxon>Cetraspora</taxon>
    </lineage>
</organism>
<sequence>MTSYRWLYYSSFRNNTMLAAGAVPWGRHRLMPLLGVVLESLHWWSDIHLCNVVCSAGAEVFSVDVILSLRNIVVLRCLLLVLLVVLHIEIVPIQDQAVSDRIVLAELRL</sequence>
<evidence type="ECO:0000313" key="2">
    <source>
        <dbReference type="EMBL" id="CAG8775258.1"/>
    </source>
</evidence>
<name>A0A9N9JCN6_9GLOM</name>
<keyword evidence="1" id="KW-0472">Membrane</keyword>
<proteinExistence type="predicted"/>
<evidence type="ECO:0000256" key="1">
    <source>
        <dbReference type="SAM" id="Phobius"/>
    </source>
</evidence>
<keyword evidence="3" id="KW-1185">Reference proteome</keyword>
<dbReference type="Proteomes" id="UP000789759">
    <property type="component" value="Unassembled WGS sequence"/>
</dbReference>
<dbReference type="AlphaFoldDB" id="A0A9N9JCN6"/>
<feature type="transmembrane region" description="Helical" evidence="1">
    <location>
        <begin position="72"/>
        <end position="91"/>
    </location>
</feature>
<evidence type="ECO:0000313" key="3">
    <source>
        <dbReference type="Proteomes" id="UP000789759"/>
    </source>
</evidence>
<accession>A0A9N9JCN6</accession>